<evidence type="ECO:0000256" key="1">
    <source>
        <dbReference type="ARBA" id="ARBA00004123"/>
    </source>
</evidence>
<dbReference type="PRINTS" id="PR00047">
    <property type="entry name" value="STROIDFINGER"/>
</dbReference>
<name>A0A8T0D9I5_9TREM</name>
<evidence type="ECO:0000256" key="5">
    <source>
        <dbReference type="ARBA" id="ARBA00023015"/>
    </source>
</evidence>
<dbReference type="InterPro" id="IPR013088">
    <property type="entry name" value="Znf_NHR/GATA"/>
</dbReference>
<feature type="domain" description="Nuclear receptor" evidence="11">
    <location>
        <begin position="57"/>
        <end position="132"/>
    </location>
</feature>
<protein>
    <recommendedName>
        <fullName evidence="11">Nuclear receptor domain-containing protein</fullName>
    </recommendedName>
</protein>
<proteinExistence type="predicted"/>
<dbReference type="Proteomes" id="UP000699462">
    <property type="component" value="Unassembled WGS sequence"/>
</dbReference>
<keyword evidence="6" id="KW-0238">DNA-binding</keyword>
<reference evidence="12 13" key="1">
    <citation type="submission" date="2019-07" db="EMBL/GenBank/DDBJ databases">
        <title>Annotation for the trematode Paragonimus westermani.</title>
        <authorList>
            <person name="Choi Y.-J."/>
        </authorList>
    </citation>
    <scope>NUCLEOTIDE SEQUENCE [LARGE SCALE GENOMIC DNA]</scope>
    <source>
        <strain evidence="12">180907_Pwestermani</strain>
    </source>
</reference>
<dbReference type="GO" id="GO:0004879">
    <property type="term" value="F:nuclear receptor activity"/>
    <property type="evidence" value="ECO:0007669"/>
    <property type="project" value="InterPro"/>
</dbReference>
<dbReference type="InterPro" id="IPR001628">
    <property type="entry name" value="Znf_hrmn_rcpt"/>
</dbReference>
<dbReference type="EMBL" id="JTDF01008663">
    <property type="protein sequence ID" value="KAF8564450.1"/>
    <property type="molecule type" value="Genomic_DNA"/>
</dbReference>
<organism evidence="12 13">
    <name type="scientific">Paragonimus westermani</name>
    <dbReference type="NCBI Taxonomy" id="34504"/>
    <lineage>
        <taxon>Eukaryota</taxon>
        <taxon>Metazoa</taxon>
        <taxon>Spiralia</taxon>
        <taxon>Lophotrochozoa</taxon>
        <taxon>Platyhelminthes</taxon>
        <taxon>Trematoda</taxon>
        <taxon>Digenea</taxon>
        <taxon>Plagiorchiida</taxon>
        <taxon>Troglotremata</taxon>
        <taxon>Troglotrematidae</taxon>
        <taxon>Paragonimus</taxon>
    </lineage>
</organism>
<dbReference type="OrthoDB" id="5771769at2759"/>
<gene>
    <name evidence="12" type="ORF">P879_09539</name>
</gene>
<keyword evidence="9" id="KW-0539">Nucleus</keyword>
<dbReference type="Pfam" id="PF00105">
    <property type="entry name" value="zf-C4"/>
    <property type="match status" value="1"/>
</dbReference>
<evidence type="ECO:0000256" key="4">
    <source>
        <dbReference type="ARBA" id="ARBA00022833"/>
    </source>
</evidence>
<keyword evidence="5" id="KW-0805">Transcription regulation</keyword>
<evidence type="ECO:0000313" key="13">
    <source>
        <dbReference type="Proteomes" id="UP000699462"/>
    </source>
</evidence>
<evidence type="ECO:0000313" key="12">
    <source>
        <dbReference type="EMBL" id="KAF8564450.1"/>
    </source>
</evidence>
<dbReference type="Gene3D" id="3.30.50.10">
    <property type="entry name" value="Erythroid Transcription Factor GATA-1, subunit A"/>
    <property type="match status" value="1"/>
</dbReference>
<dbReference type="PANTHER" id="PTHR24086">
    <property type="entry name" value="NUCLEAR RECEPTOR SUBFAMILY 5 GROUP A"/>
    <property type="match status" value="1"/>
</dbReference>
<keyword evidence="3" id="KW-0863">Zinc-finger</keyword>
<feature type="region of interest" description="Disordered" evidence="10">
    <location>
        <begin position="193"/>
        <end position="228"/>
    </location>
</feature>
<dbReference type="GO" id="GO:0000978">
    <property type="term" value="F:RNA polymerase II cis-regulatory region sequence-specific DNA binding"/>
    <property type="evidence" value="ECO:0007669"/>
    <property type="project" value="TreeGrafter"/>
</dbReference>
<sequence length="228" mass="24949">MVPVHDSNAFCHNPKTFVEDSLSVESFDGGGAQDCTDVNSPLPAGVHVDVSSVSFTNESCPICGDRVSGYHYGLPTCESCKGFFKRTVQNKKVYHCTEQRSCMIDRIHRKRCAYCRFQKCLTVGMRVEAVRKDRMRGGRSRRGRTSYNNSNNSDVGSTPPTELPNFSGFPFSKDSEESLNVCAVTCSSTNAARQSHSSHSLSTTSTAPTFFAASSSETRATSRSHATK</sequence>
<dbReference type="SMART" id="SM00399">
    <property type="entry name" value="ZnF_C4"/>
    <property type="match status" value="1"/>
</dbReference>
<dbReference type="GO" id="GO:0009888">
    <property type="term" value="P:tissue development"/>
    <property type="evidence" value="ECO:0007669"/>
    <property type="project" value="TreeGrafter"/>
</dbReference>
<evidence type="ECO:0000256" key="10">
    <source>
        <dbReference type="SAM" id="MobiDB-lite"/>
    </source>
</evidence>
<comment type="subcellular location">
    <subcellularLocation>
        <location evidence="1">Nucleus</location>
    </subcellularLocation>
</comment>
<evidence type="ECO:0000256" key="2">
    <source>
        <dbReference type="ARBA" id="ARBA00022723"/>
    </source>
</evidence>
<dbReference type="SUPFAM" id="SSF57716">
    <property type="entry name" value="Glucocorticoid receptor-like (DNA-binding domain)"/>
    <property type="match status" value="1"/>
</dbReference>
<dbReference type="GO" id="GO:0008270">
    <property type="term" value="F:zinc ion binding"/>
    <property type="evidence" value="ECO:0007669"/>
    <property type="project" value="UniProtKB-KW"/>
</dbReference>
<feature type="region of interest" description="Disordered" evidence="10">
    <location>
        <begin position="132"/>
        <end position="169"/>
    </location>
</feature>
<dbReference type="PROSITE" id="PS51030">
    <property type="entry name" value="NUCLEAR_REC_DBD_2"/>
    <property type="match status" value="1"/>
</dbReference>
<keyword evidence="2" id="KW-0479">Metal-binding</keyword>
<keyword evidence="8" id="KW-0675">Receptor</keyword>
<dbReference type="PROSITE" id="PS00031">
    <property type="entry name" value="NUCLEAR_REC_DBD_1"/>
    <property type="match status" value="1"/>
</dbReference>
<evidence type="ECO:0000256" key="6">
    <source>
        <dbReference type="ARBA" id="ARBA00023125"/>
    </source>
</evidence>
<keyword evidence="4" id="KW-0862">Zinc</keyword>
<dbReference type="FunFam" id="3.30.50.10:FF:000006">
    <property type="entry name" value="Nuclear receptor subfamily 5 group A member"/>
    <property type="match status" value="1"/>
</dbReference>
<keyword evidence="13" id="KW-1185">Reference proteome</keyword>
<dbReference type="GO" id="GO:0090575">
    <property type="term" value="C:RNA polymerase II transcription regulator complex"/>
    <property type="evidence" value="ECO:0007669"/>
    <property type="project" value="TreeGrafter"/>
</dbReference>
<evidence type="ECO:0000256" key="7">
    <source>
        <dbReference type="ARBA" id="ARBA00023163"/>
    </source>
</evidence>
<evidence type="ECO:0000256" key="8">
    <source>
        <dbReference type="ARBA" id="ARBA00023170"/>
    </source>
</evidence>
<dbReference type="AlphaFoldDB" id="A0A8T0D9I5"/>
<dbReference type="PANTHER" id="PTHR24086:SF15">
    <property type="entry name" value="NUCLEAR HORMONE RECEPTOR FTZ-F1"/>
    <property type="match status" value="1"/>
</dbReference>
<dbReference type="GO" id="GO:0009755">
    <property type="term" value="P:hormone-mediated signaling pathway"/>
    <property type="evidence" value="ECO:0007669"/>
    <property type="project" value="TreeGrafter"/>
</dbReference>
<evidence type="ECO:0000256" key="3">
    <source>
        <dbReference type="ARBA" id="ARBA00022771"/>
    </source>
</evidence>
<dbReference type="InterPro" id="IPR016355">
    <property type="entry name" value="NR5-like"/>
</dbReference>
<evidence type="ECO:0000259" key="11">
    <source>
        <dbReference type="PROSITE" id="PS51030"/>
    </source>
</evidence>
<feature type="compositionally biased region" description="Low complexity" evidence="10">
    <location>
        <begin position="195"/>
        <end position="228"/>
    </location>
</feature>
<evidence type="ECO:0000256" key="9">
    <source>
        <dbReference type="ARBA" id="ARBA00023242"/>
    </source>
</evidence>
<accession>A0A8T0D9I5</accession>
<keyword evidence="7" id="KW-0804">Transcription</keyword>
<comment type="caution">
    <text evidence="12">The sequence shown here is derived from an EMBL/GenBank/DDBJ whole genome shotgun (WGS) entry which is preliminary data.</text>
</comment>